<evidence type="ECO:0000256" key="2">
    <source>
        <dbReference type="SAM" id="SignalP"/>
    </source>
</evidence>
<evidence type="ECO:0008006" key="5">
    <source>
        <dbReference type="Google" id="ProtNLM"/>
    </source>
</evidence>
<evidence type="ECO:0000313" key="3">
    <source>
        <dbReference type="EMBL" id="CEG43025.1"/>
    </source>
</evidence>
<dbReference type="Proteomes" id="UP000054928">
    <property type="component" value="Unassembled WGS sequence"/>
</dbReference>
<dbReference type="EMBL" id="CCYD01000653">
    <property type="protein sequence ID" value="CEG43025.1"/>
    <property type="molecule type" value="Genomic_DNA"/>
</dbReference>
<dbReference type="PROSITE" id="PS51257">
    <property type="entry name" value="PROKAR_LIPOPROTEIN"/>
    <property type="match status" value="1"/>
</dbReference>
<accession>A0A0P1APN3</accession>
<feature type="region of interest" description="Disordered" evidence="1">
    <location>
        <begin position="419"/>
        <end position="441"/>
    </location>
</feature>
<organism evidence="3 4">
    <name type="scientific">Plasmopara halstedii</name>
    <name type="common">Downy mildew of sunflower</name>
    <dbReference type="NCBI Taxonomy" id="4781"/>
    <lineage>
        <taxon>Eukaryota</taxon>
        <taxon>Sar</taxon>
        <taxon>Stramenopiles</taxon>
        <taxon>Oomycota</taxon>
        <taxon>Peronosporomycetes</taxon>
        <taxon>Peronosporales</taxon>
        <taxon>Peronosporaceae</taxon>
        <taxon>Plasmopara</taxon>
    </lineage>
</organism>
<dbReference type="AlphaFoldDB" id="A0A0P1APN3"/>
<proteinExistence type="predicted"/>
<keyword evidence="2" id="KW-0732">Signal</keyword>
<sequence>MNSKQSSSRFLYFPLFVSVAIIACIKHDFAEAKTYHNKVVTTHQVSRALTTSHEERVGPFRTEAQQGWLTHLYRNILEMFAPTSLVKLENPTLSLKHAKYPEVIAGNLFEEYHVDTVLGNFFVSEPFTHWSGVITTAFKDKPEEGYRIVLKILEQHDSENLIKFIAETKTSMGSTTMIKGIERAMINECVQDMNINDKLVNLYEYEIIQELYRISRETFVVQLQTKLDKTPALRKQVDRAVAEAETLGGYTKSIAEDVQSIFAAETLIGDTERIDPDKLVLSASLPAWLAVLKEKGFEPMAVLTARLKDSSYKGVLALCRTNKLSFFVRSKLENFVSEDLFESENFRQWCIFMVIKTGEHYPEVQNALSSICKDQCYNDIGIAFQRVVFTYHKALDLNNEIYDSTRTLNRASTNTPEIFSVGATPGENPLPSPGDEHHVIH</sequence>
<dbReference type="GeneID" id="36408305"/>
<name>A0A0P1APN3_PLAHL</name>
<evidence type="ECO:0000256" key="1">
    <source>
        <dbReference type="SAM" id="MobiDB-lite"/>
    </source>
</evidence>
<feature type="chain" id="PRO_5006058819" description="RxLR-like protein" evidence="2">
    <location>
        <begin position="33"/>
        <end position="441"/>
    </location>
</feature>
<keyword evidence="4" id="KW-1185">Reference proteome</keyword>
<feature type="signal peptide" evidence="2">
    <location>
        <begin position="1"/>
        <end position="32"/>
    </location>
</feature>
<dbReference type="RefSeq" id="XP_024579394.1">
    <property type="nucleotide sequence ID" value="XM_024728971.1"/>
</dbReference>
<reference evidence="4" key="1">
    <citation type="submission" date="2014-09" db="EMBL/GenBank/DDBJ databases">
        <authorList>
            <person name="Sharma Rahul"/>
            <person name="Thines Marco"/>
        </authorList>
    </citation>
    <scope>NUCLEOTIDE SEQUENCE [LARGE SCALE GENOMIC DNA]</scope>
</reference>
<protein>
    <recommendedName>
        <fullName evidence="5">RxLR-like protein</fullName>
    </recommendedName>
</protein>
<evidence type="ECO:0000313" key="4">
    <source>
        <dbReference type="Proteomes" id="UP000054928"/>
    </source>
</evidence>